<dbReference type="PANTHER" id="PTHR34060">
    <property type="entry name" value="POLYKETIDE CYCLASE / DEHYDRASE AND LIPID TRANSPORT PROTEIN"/>
    <property type="match status" value="1"/>
</dbReference>
<gene>
    <name evidence="2" type="ORF">AXF42_Ash000459</name>
</gene>
<dbReference type="Gene3D" id="3.30.530.20">
    <property type="match status" value="1"/>
</dbReference>
<dbReference type="SUPFAM" id="SSF55961">
    <property type="entry name" value="Bet v1-like"/>
    <property type="match status" value="1"/>
</dbReference>
<name>A0A2I0AGF3_9ASPA</name>
<dbReference type="AlphaFoldDB" id="A0A2I0AGF3"/>
<dbReference type="PANTHER" id="PTHR34060:SF1">
    <property type="entry name" value="POLYKETIDE CYCLASE _ DEHYDRASE AND LIPID TRANSPORT PROTEIN"/>
    <property type="match status" value="1"/>
</dbReference>
<keyword evidence="3" id="KW-1185">Reference proteome</keyword>
<reference evidence="2 3" key="1">
    <citation type="journal article" date="2017" name="Nature">
        <title>The Apostasia genome and the evolution of orchids.</title>
        <authorList>
            <person name="Zhang G.Q."/>
            <person name="Liu K.W."/>
            <person name="Li Z."/>
            <person name="Lohaus R."/>
            <person name="Hsiao Y.Y."/>
            <person name="Niu S.C."/>
            <person name="Wang J.Y."/>
            <person name="Lin Y.C."/>
            <person name="Xu Q."/>
            <person name="Chen L.J."/>
            <person name="Yoshida K."/>
            <person name="Fujiwara S."/>
            <person name="Wang Z.W."/>
            <person name="Zhang Y.Q."/>
            <person name="Mitsuda N."/>
            <person name="Wang M."/>
            <person name="Liu G.H."/>
            <person name="Pecoraro L."/>
            <person name="Huang H.X."/>
            <person name="Xiao X.J."/>
            <person name="Lin M."/>
            <person name="Wu X.Y."/>
            <person name="Wu W.L."/>
            <person name="Chen Y.Y."/>
            <person name="Chang S.B."/>
            <person name="Sakamoto S."/>
            <person name="Ohme-Takagi M."/>
            <person name="Yagi M."/>
            <person name="Zeng S.J."/>
            <person name="Shen C.Y."/>
            <person name="Yeh C.M."/>
            <person name="Luo Y.B."/>
            <person name="Tsai W.C."/>
            <person name="Van de Peer Y."/>
            <person name="Liu Z.J."/>
        </authorList>
    </citation>
    <scope>NUCLEOTIDE SEQUENCE [LARGE SCALE GENOMIC DNA]</scope>
    <source>
        <strain evidence="3">cv. Shenzhen</strain>
        <tissue evidence="2">Stem</tissue>
    </source>
</reference>
<dbReference type="InterPro" id="IPR005031">
    <property type="entry name" value="COQ10_START"/>
</dbReference>
<proteinExistence type="predicted"/>
<organism evidence="2 3">
    <name type="scientific">Apostasia shenzhenica</name>
    <dbReference type="NCBI Taxonomy" id="1088818"/>
    <lineage>
        <taxon>Eukaryota</taxon>
        <taxon>Viridiplantae</taxon>
        <taxon>Streptophyta</taxon>
        <taxon>Embryophyta</taxon>
        <taxon>Tracheophyta</taxon>
        <taxon>Spermatophyta</taxon>
        <taxon>Magnoliopsida</taxon>
        <taxon>Liliopsida</taxon>
        <taxon>Asparagales</taxon>
        <taxon>Orchidaceae</taxon>
        <taxon>Apostasioideae</taxon>
        <taxon>Apostasia</taxon>
    </lineage>
</organism>
<dbReference type="Pfam" id="PF03364">
    <property type="entry name" value="Polyketide_cyc"/>
    <property type="match status" value="1"/>
</dbReference>
<accession>A0A2I0AGF3</accession>
<dbReference type="InterPro" id="IPR023393">
    <property type="entry name" value="START-like_dom_sf"/>
</dbReference>
<dbReference type="EMBL" id="KZ451982">
    <property type="protein sequence ID" value="PKA54624.1"/>
    <property type="molecule type" value="Genomic_DNA"/>
</dbReference>
<evidence type="ECO:0000259" key="1">
    <source>
        <dbReference type="Pfam" id="PF03364"/>
    </source>
</evidence>
<dbReference type="Proteomes" id="UP000236161">
    <property type="component" value="Unassembled WGS sequence"/>
</dbReference>
<sequence length="300" mass="34000">MLCFPSSATPVGPALIFSHNLCRTHLRSLFSFSVQSHGGFLPLCRRSSSILFKSSHDPIKFSADPSPPLGDIDAGGETVLERAEELEGFDSVEGFRIEVQKVSGKKNRRKIRSRVLVDAELETVWRVLTDYEGLASFIPSLAVSQLLEKRQNFAKLYQVGEQNLPFGLKFNAKGVLECFEGDLEDLPFGQRRDIEFKMVEGDFQTFEGRWSIVQGMLDVDAPKSGEHLAEVEHRTTLSYVVELEPKIWLPVRLIEGRLVSEVKINVLCVRDEAQRIQRLQSENSSCISMYFLHFIYYSCC</sequence>
<dbReference type="OrthoDB" id="5732at2759"/>
<feature type="domain" description="Coenzyme Q-binding protein COQ10 START" evidence="1">
    <location>
        <begin position="117"/>
        <end position="255"/>
    </location>
</feature>
<evidence type="ECO:0000313" key="3">
    <source>
        <dbReference type="Proteomes" id="UP000236161"/>
    </source>
</evidence>
<evidence type="ECO:0000313" key="2">
    <source>
        <dbReference type="EMBL" id="PKA54624.1"/>
    </source>
</evidence>
<protein>
    <recommendedName>
        <fullName evidence="1">Coenzyme Q-binding protein COQ10 START domain-containing protein</fullName>
    </recommendedName>
</protein>